<evidence type="ECO:0000256" key="1">
    <source>
        <dbReference type="SAM" id="Phobius"/>
    </source>
</evidence>
<keyword evidence="1" id="KW-1133">Transmembrane helix</keyword>
<feature type="transmembrane region" description="Helical" evidence="1">
    <location>
        <begin position="83"/>
        <end position="106"/>
    </location>
</feature>
<dbReference type="AlphaFoldDB" id="A0A7S4M7C6"/>
<protein>
    <submittedName>
        <fullName evidence="2">Uncharacterized protein</fullName>
    </submittedName>
</protein>
<proteinExistence type="predicted"/>
<keyword evidence="1" id="KW-0472">Membrane</keyword>
<accession>A0A7S4M7C6</accession>
<reference evidence="2" key="1">
    <citation type="submission" date="2021-01" db="EMBL/GenBank/DDBJ databases">
        <authorList>
            <person name="Corre E."/>
            <person name="Pelletier E."/>
            <person name="Niang G."/>
            <person name="Scheremetjew M."/>
            <person name="Finn R."/>
            <person name="Kale V."/>
            <person name="Holt S."/>
            <person name="Cochrane G."/>
            <person name="Meng A."/>
            <person name="Brown T."/>
            <person name="Cohen L."/>
        </authorList>
    </citation>
    <scope>NUCLEOTIDE SEQUENCE</scope>
    <source>
        <strain evidence="2">DIVA3 518/3/11/1/6</strain>
    </source>
</reference>
<organism evidence="2">
    <name type="scientific">Vannella robusta</name>
    <dbReference type="NCBI Taxonomy" id="1487602"/>
    <lineage>
        <taxon>Eukaryota</taxon>
        <taxon>Amoebozoa</taxon>
        <taxon>Discosea</taxon>
        <taxon>Flabellinia</taxon>
        <taxon>Vannellidae</taxon>
        <taxon>Vannella</taxon>
    </lineage>
</organism>
<gene>
    <name evidence="2" type="ORF">VSP0166_LOCUS2749</name>
</gene>
<evidence type="ECO:0000313" key="2">
    <source>
        <dbReference type="EMBL" id="CAE2204705.1"/>
    </source>
</evidence>
<dbReference type="EMBL" id="HBKP01003796">
    <property type="protein sequence ID" value="CAE2204705.1"/>
    <property type="molecule type" value="Transcribed_RNA"/>
</dbReference>
<sequence length="120" mass="13440">MKAQTQAMTMLSGFTCMVTDANVTNIAASSEKNPNRKARIVNNRRILHVCPVPSTFARIPMKRKTQTMDRVTLRTSMNRSLDMTILVVSLIVLVSSITSFVSRVMAELMREAKMDPQLPP</sequence>
<name>A0A7S4M7C6_9EUKA</name>
<keyword evidence="1" id="KW-0812">Transmembrane</keyword>